<dbReference type="GO" id="GO:0006104">
    <property type="term" value="P:succinyl-CoA metabolic process"/>
    <property type="evidence" value="ECO:0007669"/>
    <property type="project" value="TreeGrafter"/>
</dbReference>
<keyword evidence="6" id="KW-0460">Magnesium</keyword>
<dbReference type="GO" id="GO:0005524">
    <property type="term" value="F:ATP binding"/>
    <property type="evidence" value="ECO:0007669"/>
    <property type="project" value="InterPro"/>
</dbReference>
<evidence type="ECO:0000256" key="6">
    <source>
        <dbReference type="ARBA" id="ARBA00022842"/>
    </source>
</evidence>
<dbReference type="eggNOG" id="COG0045">
    <property type="taxonomic scope" value="Bacteria"/>
</dbReference>
<keyword evidence="3" id="KW-0436">Ligase</keyword>
<dbReference type="Pfam" id="PF08442">
    <property type="entry name" value="ATP-grasp_2"/>
    <property type="match status" value="1"/>
</dbReference>
<dbReference type="Gene3D" id="3.30.1490.20">
    <property type="entry name" value="ATP-grasp fold, A domain"/>
    <property type="match status" value="1"/>
</dbReference>
<gene>
    <name evidence="10" type="ordered locus">Spiaf_0130</name>
</gene>
<dbReference type="Proteomes" id="UP000007383">
    <property type="component" value="Chromosome"/>
</dbReference>
<dbReference type="SUPFAM" id="SSF52210">
    <property type="entry name" value="Succinyl-CoA synthetase domains"/>
    <property type="match status" value="1"/>
</dbReference>
<keyword evidence="4" id="KW-0479">Metal-binding</keyword>
<dbReference type="EMBL" id="CP003282">
    <property type="protein sequence ID" value="AFG36239.1"/>
    <property type="molecule type" value="Genomic_DNA"/>
</dbReference>
<comment type="cofactor">
    <cofactor evidence="1">
        <name>Mg(2+)</name>
        <dbReference type="ChEBI" id="CHEBI:18420"/>
    </cofactor>
</comment>
<evidence type="ECO:0000256" key="1">
    <source>
        <dbReference type="ARBA" id="ARBA00001946"/>
    </source>
</evidence>
<dbReference type="RefSeq" id="WP_014454237.1">
    <property type="nucleotide sequence ID" value="NC_017098.1"/>
</dbReference>
<dbReference type="InterPro" id="IPR017866">
    <property type="entry name" value="Succ-CoA_synthase_bsu_CS"/>
</dbReference>
<dbReference type="PROSITE" id="PS01217">
    <property type="entry name" value="SUCCINYL_COA_LIG_3"/>
    <property type="match status" value="1"/>
</dbReference>
<evidence type="ECO:0000313" key="11">
    <source>
        <dbReference type="Proteomes" id="UP000007383"/>
    </source>
</evidence>
<dbReference type="GO" id="GO:0004775">
    <property type="term" value="F:succinate-CoA ligase (ADP-forming) activity"/>
    <property type="evidence" value="ECO:0007669"/>
    <property type="project" value="TreeGrafter"/>
</dbReference>
<dbReference type="PANTHER" id="PTHR11815:SF10">
    <property type="entry name" value="SUCCINATE--COA LIGASE [GDP-FORMING] SUBUNIT BETA, MITOCHONDRIAL"/>
    <property type="match status" value="1"/>
</dbReference>
<keyword evidence="11" id="KW-1185">Reference proteome</keyword>
<dbReference type="InterPro" id="IPR013815">
    <property type="entry name" value="ATP_grasp_subdomain_1"/>
</dbReference>
<protein>
    <submittedName>
        <fullName evidence="10">Succinyl-CoA synthetase, beta subunit</fullName>
    </submittedName>
</protein>
<dbReference type="InterPro" id="IPR016102">
    <property type="entry name" value="Succinyl-CoA_synth-like"/>
</dbReference>
<evidence type="ECO:0000259" key="9">
    <source>
        <dbReference type="Pfam" id="PF08442"/>
    </source>
</evidence>
<dbReference type="SUPFAM" id="SSF56059">
    <property type="entry name" value="Glutathione synthetase ATP-binding domain-like"/>
    <property type="match status" value="1"/>
</dbReference>
<evidence type="ECO:0000259" key="8">
    <source>
        <dbReference type="Pfam" id="PF00549"/>
    </source>
</evidence>
<dbReference type="AlphaFoldDB" id="H9UFE6"/>
<dbReference type="InterPro" id="IPR013650">
    <property type="entry name" value="ATP-grasp_succ-CoA_synth-type"/>
</dbReference>
<evidence type="ECO:0000256" key="2">
    <source>
        <dbReference type="ARBA" id="ARBA00009182"/>
    </source>
</evidence>
<feature type="domain" description="ATP-grasp fold succinyl-CoA synthetase-type" evidence="9">
    <location>
        <begin position="65"/>
        <end position="225"/>
    </location>
</feature>
<dbReference type="InterPro" id="IPR005809">
    <property type="entry name" value="Succ_CoA_ligase-like_bsu"/>
</dbReference>
<keyword evidence="5" id="KW-0547">Nucleotide-binding</keyword>
<evidence type="ECO:0000256" key="7">
    <source>
        <dbReference type="SAM" id="MobiDB-lite"/>
    </source>
</evidence>
<dbReference type="Gene3D" id="3.40.50.261">
    <property type="entry name" value="Succinyl-CoA synthetase domains"/>
    <property type="match status" value="1"/>
</dbReference>
<evidence type="ECO:0000256" key="3">
    <source>
        <dbReference type="ARBA" id="ARBA00022598"/>
    </source>
</evidence>
<comment type="similarity">
    <text evidence="2">Belongs to the succinate/malate CoA ligase beta subunit family.</text>
</comment>
<dbReference type="GO" id="GO:0042709">
    <property type="term" value="C:succinate-CoA ligase complex"/>
    <property type="evidence" value="ECO:0007669"/>
    <property type="project" value="TreeGrafter"/>
</dbReference>
<organism evidence="10 11">
    <name type="scientific">Spirochaeta africana (strain ATCC 700263 / DSM 8902 / Z-7692)</name>
    <dbReference type="NCBI Taxonomy" id="889378"/>
    <lineage>
        <taxon>Bacteria</taxon>
        <taxon>Pseudomonadati</taxon>
        <taxon>Spirochaetota</taxon>
        <taxon>Spirochaetia</taxon>
        <taxon>Spirochaetales</taxon>
        <taxon>Spirochaetaceae</taxon>
        <taxon>Spirochaeta</taxon>
    </lineage>
</organism>
<proteinExistence type="inferred from homology"/>
<accession>H9UFE6</accession>
<evidence type="ECO:0000256" key="4">
    <source>
        <dbReference type="ARBA" id="ARBA00022723"/>
    </source>
</evidence>
<dbReference type="GO" id="GO:0006099">
    <property type="term" value="P:tricarboxylic acid cycle"/>
    <property type="evidence" value="ECO:0007669"/>
    <property type="project" value="InterPro"/>
</dbReference>
<dbReference type="FunFam" id="3.30.470.20:FF:000002">
    <property type="entry name" value="Succinate--CoA ligase [ADP-forming] subunit beta"/>
    <property type="match status" value="1"/>
</dbReference>
<dbReference type="Gene3D" id="3.30.470.20">
    <property type="entry name" value="ATP-grasp fold, B domain"/>
    <property type="match status" value="1"/>
</dbReference>
<dbReference type="KEGG" id="sfc:Spiaf_0130"/>
<dbReference type="HOGENOM" id="CLU_037430_4_0_12"/>
<feature type="compositionally biased region" description="Low complexity" evidence="7">
    <location>
        <begin position="57"/>
        <end position="67"/>
    </location>
</feature>
<dbReference type="Pfam" id="PF00549">
    <property type="entry name" value="Ligase_CoA"/>
    <property type="match status" value="1"/>
</dbReference>
<dbReference type="STRING" id="889378.Spiaf_0130"/>
<dbReference type="PATRIC" id="fig|889378.3.peg.133"/>
<name>H9UFE6_SPIAZ</name>
<dbReference type="PIRSF" id="PIRSF001554">
    <property type="entry name" value="SucCS_beta"/>
    <property type="match status" value="1"/>
</dbReference>
<reference evidence="11" key="1">
    <citation type="journal article" date="2013" name="Stand. Genomic Sci.">
        <title>Complete genome sequence of the halophilic bacterium Spirochaeta africana type strain (Z-7692(T)) from the alkaline Lake Magadi in the East African Rift.</title>
        <authorList>
            <person name="Liolos K."/>
            <person name="Abt B."/>
            <person name="Scheuner C."/>
            <person name="Teshima H."/>
            <person name="Held B."/>
            <person name="Lapidus A."/>
            <person name="Nolan M."/>
            <person name="Lucas S."/>
            <person name="Deshpande S."/>
            <person name="Cheng J.F."/>
            <person name="Tapia R."/>
            <person name="Goodwin L.A."/>
            <person name="Pitluck S."/>
            <person name="Pagani I."/>
            <person name="Ivanova N."/>
            <person name="Mavromatis K."/>
            <person name="Mikhailova N."/>
            <person name="Huntemann M."/>
            <person name="Pati A."/>
            <person name="Chen A."/>
            <person name="Palaniappan K."/>
            <person name="Land M."/>
            <person name="Rohde M."/>
            <person name="Tindall B.J."/>
            <person name="Detter J.C."/>
            <person name="Goker M."/>
            <person name="Bristow J."/>
            <person name="Eisen J.A."/>
            <person name="Markowitz V."/>
            <person name="Hugenholtz P."/>
            <person name="Woyke T."/>
            <person name="Klenk H.P."/>
            <person name="Kyrpides N.C."/>
        </authorList>
    </citation>
    <scope>NUCLEOTIDE SEQUENCE</scope>
    <source>
        <strain evidence="11">ATCC 700263 / DSM 8902 / Z-7692</strain>
    </source>
</reference>
<dbReference type="InterPro" id="IPR005811">
    <property type="entry name" value="SUCC_ACL_C"/>
</dbReference>
<dbReference type="PANTHER" id="PTHR11815">
    <property type="entry name" value="SUCCINYL-COA SYNTHETASE BETA CHAIN"/>
    <property type="match status" value="1"/>
</dbReference>
<sequence>MRLLEYQGKDVFRRAGLAVPQARLLTVESPGQCAEAVRTAAGELLQTGGAEHDAKKPATAGAGPDAAEPATAGAARVVVKAQVNMGGRGKAGLIKLADSPDTAAAAAAEILATPYSVPRLLVEEAVDLERELYLSISPDAGSARFIVLASLEGGVEIEELARERPDAIKRLSIDPIAGLQPYQSRELAYDLGLAGDVARQFARLVAALYRVFRDNDAELAEINPVFLTRDGRLVAGDAKLIIDDNSLDRQPQFEISREQFESDAAYESALEGIPYVQFDGDISLMCAGAGLTTTVYDLVNFEGGTVANYLEFGGPNYHKAQRAMELCLQNRSKVILVVTFGTIARADVMADGVVEAIRNLQPDRPIVTCIRGTNEEAAEQTLRAAGLEPLFDAEEAVRTAVALARERA</sequence>
<feature type="domain" description="ATP-citrate synthase/succinyl-CoA ligase C-terminal" evidence="8">
    <location>
        <begin position="286"/>
        <end position="401"/>
    </location>
</feature>
<evidence type="ECO:0000313" key="10">
    <source>
        <dbReference type="EMBL" id="AFG36239.1"/>
    </source>
</evidence>
<dbReference type="OrthoDB" id="9802602at2"/>
<feature type="region of interest" description="Disordered" evidence="7">
    <location>
        <begin position="48"/>
        <end position="67"/>
    </location>
</feature>
<dbReference type="GO" id="GO:0046872">
    <property type="term" value="F:metal ion binding"/>
    <property type="evidence" value="ECO:0007669"/>
    <property type="project" value="UniProtKB-KW"/>
</dbReference>
<evidence type="ECO:0000256" key="5">
    <source>
        <dbReference type="ARBA" id="ARBA00022741"/>
    </source>
</evidence>